<evidence type="ECO:0000313" key="3">
    <source>
        <dbReference type="EMBL" id="CAH3130129.1"/>
    </source>
</evidence>
<keyword evidence="2" id="KW-0812">Transmembrane</keyword>
<accession>A0ABN8P1F6</accession>
<feature type="region of interest" description="Disordered" evidence="1">
    <location>
        <begin position="296"/>
        <end position="387"/>
    </location>
</feature>
<feature type="transmembrane region" description="Helical" evidence="2">
    <location>
        <begin position="185"/>
        <end position="205"/>
    </location>
</feature>
<reference evidence="3 4" key="1">
    <citation type="submission" date="2022-05" db="EMBL/GenBank/DDBJ databases">
        <authorList>
            <consortium name="Genoscope - CEA"/>
            <person name="William W."/>
        </authorList>
    </citation>
    <scope>NUCLEOTIDE SEQUENCE [LARGE SCALE GENOMIC DNA]</scope>
</reference>
<evidence type="ECO:0008006" key="5">
    <source>
        <dbReference type="Google" id="ProtNLM"/>
    </source>
</evidence>
<dbReference type="InterPro" id="IPR008160">
    <property type="entry name" value="Collagen"/>
</dbReference>
<comment type="caution">
    <text evidence="3">The sequence shown here is derived from an EMBL/GenBank/DDBJ whole genome shotgun (WGS) entry which is preliminary data.</text>
</comment>
<gene>
    <name evidence="3" type="ORF">PLOB_00034431</name>
</gene>
<dbReference type="InterPro" id="IPR051077">
    <property type="entry name" value="Ca-dependent_lectin"/>
</dbReference>
<evidence type="ECO:0000256" key="1">
    <source>
        <dbReference type="SAM" id="MobiDB-lite"/>
    </source>
</evidence>
<dbReference type="Pfam" id="PF01391">
    <property type="entry name" value="Collagen"/>
    <property type="match status" value="1"/>
</dbReference>
<dbReference type="Proteomes" id="UP001159405">
    <property type="component" value="Unassembled WGS sequence"/>
</dbReference>
<dbReference type="PANTHER" id="PTHR24024">
    <property type="entry name" value="PULMONARY SURFACTANT-ASSOCIATED PROTEIN A"/>
    <property type="match status" value="1"/>
</dbReference>
<sequence>MYGTEYEVPQYNGNPFKKSLYNHNAPCVVCFVKSRGSLLMMPARNDCPSGWTEEYHGYLMTNYYNHPNQKDFICVDKDPEYIHGSHARRGENWLYPVEGYCGSLPCLPYVQHRELTCAVCTNFYEAFKKHNANRETDKSIVQQFSFSRPEELPNFRARNGEMDHGKSERKFDKGKFLSDVVSPHLVVFVCVVLAVTSAALVVLNVRMNRQMSALNDALEELRREGKKFSVNDSAAVSSGLGGTRVKRAISNTTPGQKSDIEKRLQAVEERVGALFNKSDIFFSNLRVQKLFSYITRGRDGRDGLPGKPGIPGNPGVPGVGSPGKAGPPGKEGPPGKSGAKGDAGKPGVNKPFPGPPGPKGERGSAGSPGLKGPQGPKGEKGKEGAGKSGVKYVRWGRTTCPGGAEVVYKGLMGGEPHHHQGGGVNYLCLPHNPKYDRYSDGNQDSGYVFGTEYEVNSYNGYPFRRNLHDHEAPCVLCFVKSRGSVLMMPARNDCPSGWTEEYHGYLMTSYFNHPNQKDFVCVDKDPEYVPGTNANKNGALLYFVEGYCGSLPCLPYVQHRELTCAVCTK</sequence>
<feature type="compositionally biased region" description="Low complexity" evidence="1">
    <location>
        <begin position="367"/>
        <end position="376"/>
    </location>
</feature>
<name>A0ABN8P1F6_9CNID</name>
<evidence type="ECO:0000256" key="2">
    <source>
        <dbReference type="SAM" id="Phobius"/>
    </source>
</evidence>
<keyword evidence="2" id="KW-0472">Membrane</keyword>
<protein>
    <recommendedName>
        <fullName evidence="5">Short-chain collagen C4-like</fullName>
    </recommendedName>
</protein>
<organism evidence="3 4">
    <name type="scientific">Porites lobata</name>
    <dbReference type="NCBI Taxonomy" id="104759"/>
    <lineage>
        <taxon>Eukaryota</taxon>
        <taxon>Metazoa</taxon>
        <taxon>Cnidaria</taxon>
        <taxon>Anthozoa</taxon>
        <taxon>Hexacorallia</taxon>
        <taxon>Scleractinia</taxon>
        <taxon>Fungiina</taxon>
        <taxon>Poritidae</taxon>
        <taxon>Porites</taxon>
    </lineage>
</organism>
<dbReference type="EMBL" id="CALNXK010000047">
    <property type="protein sequence ID" value="CAH3130129.1"/>
    <property type="molecule type" value="Genomic_DNA"/>
</dbReference>
<dbReference type="PANTHER" id="PTHR24024:SF18">
    <property type="entry name" value="SHORT-CHAIN COLLAGEN C4-LIKE"/>
    <property type="match status" value="1"/>
</dbReference>
<proteinExistence type="predicted"/>
<keyword evidence="4" id="KW-1185">Reference proteome</keyword>
<keyword evidence="2" id="KW-1133">Transmembrane helix</keyword>
<evidence type="ECO:0000313" key="4">
    <source>
        <dbReference type="Proteomes" id="UP001159405"/>
    </source>
</evidence>